<keyword evidence="3 6" id="KW-0326">Glycosidase</keyword>
<dbReference type="OrthoDB" id="9801455at2"/>
<evidence type="ECO:0000256" key="6">
    <source>
        <dbReference type="RuleBase" id="RU361187"/>
    </source>
</evidence>
<dbReference type="Proteomes" id="UP000186026">
    <property type="component" value="Unassembled WGS sequence"/>
</dbReference>
<dbReference type="InterPro" id="IPR051795">
    <property type="entry name" value="Glycosyl_Hydrlase_43"/>
</dbReference>
<comment type="similarity">
    <text evidence="1 6">Belongs to the glycosyl hydrolase 43 family.</text>
</comment>
<keyword evidence="10" id="KW-1185">Reference proteome</keyword>
<dbReference type="Pfam" id="PF04616">
    <property type="entry name" value="Glyco_hydro_43"/>
    <property type="match status" value="1"/>
</dbReference>
<sequence length="522" mass="59057">MHQSYKIVFLFLICLAWNLSKSTAQQAINPIIHADVPDASMIRVGDTYYMSSTTMHVNPGVPIMKSKDLVNWELVSYAYETLGESDDLRLEHDKNMYGKGSWASSLRYHEGKYYVSTFSGNTGRTYIFSTEDIENGPWKQQSFRPSLHDHTLLFDDGKVYMIWGGGEIKIIELESDLSGIKPNTERVLIKNAHEPIEGDIMLPAEGSQIFKVNGKYYLFNIAWPRGGMRTVIVHKADNLFGPYEGRVALQDLGVAQGGLIDTPGGDWFAYLFRDNGAVGRIPYLVPVSWENDWPVLGVDGKVPMQLDLPANKSLIPNIVASDDFKRKKGEADLPLVWQWNHNPVDKLWAINGKKGKLTLKTDRVDQSILTARNTLTQRTIGPESMGTIKIDVSKMKDGDWAGLTLLQKDYGLIGVRQIKGQKQLIMQRSEDSHEIDVESLPFTGESVLLRAVCDFSERKDEAIFFYSIDNGKSWKQLGDTLKMKYTLPHFMGYRFGLFYYATSQPGGQVDFDYFQITDQVKL</sequence>
<reference evidence="10" key="1">
    <citation type="submission" date="2017-01" db="EMBL/GenBank/DDBJ databases">
        <authorList>
            <person name="Varghese N."/>
            <person name="Submissions S."/>
        </authorList>
    </citation>
    <scope>NUCLEOTIDE SEQUENCE [LARGE SCALE GENOMIC DNA]</scope>
    <source>
        <strain evidence="10">DSM 46698</strain>
    </source>
</reference>
<evidence type="ECO:0000256" key="7">
    <source>
        <dbReference type="SAM" id="SignalP"/>
    </source>
</evidence>
<protein>
    <submittedName>
        <fullName evidence="9">Beta-xylosidase</fullName>
    </submittedName>
</protein>
<feature type="site" description="Important for catalytic activity, responsible for pKa modulation of the active site Glu and correct orientation of both the proton donor and substrate" evidence="5">
    <location>
        <position position="149"/>
    </location>
</feature>
<organism evidence="9 10">
    <name type="scientific">Belliella pelovolcani</name>
    <dbReference type="NCBI Taxonomy" id="529505"/>
    <lineage>
        <taxon>Bacteria</taxon>
        <taxon>Pseudomonadati</taxon>
        <taxon>Bacteroidota</taxon>
        <taxon>Cytophagia</taxon>
        <taxon>Cytophagales</taxon>
        <taxon>Cyclobacteriaceae</taxon>
        <taxon>Belliella</taxon>
    </lineage>
</organism>
<keyword evidence="7" id="KW-0732">Signal</keyword>
<evidence type="ECO:0000256" key="4">
    <source>
        <dbReference type="PIRSR" id="PIRSR606710-1"/>
    </source>
</evidence>
<dbReference type="PANTHER" id="PTHR42812:SF12">
    <property type="entry name" value="BETA-XYLOSIDASE-RELATED"/>
    <property type="match status" value="1"/>
</dbReference>
<dbReference type="SUPFAM" id="SSF49899">
    <property type="entry name" value="Concanavalin A-like lectins/glucanases"/>
    <property type="match status" value="1"/>
</dbReference>
<feature type="signal peptide" evidence="7">
    <location>
        <begin position="1"/>
        <end position="26"/>
    </location>
</feature>
<proteinExistence type="inferred from homology"/>
<dbReference type="Gene3D" id="2.60.120.200">
    <property type="match status" value="1"/>
</dbReference>
<dbReference type="InterPro" id="IPR023296">
    <property type="entry name" value="Glyco_hydro_beta-prop_sf"/>
</dbReference>
<evidence type="ECO:0000313" key="10">
    <source>
        <dbReference type="Proteomes" id="UP000186026"/>
    </source>
</evidence>
<dbReference type="InterPro" id="IPR006710">
    <property type="entry name" value="Glyco_hydro_43"/>
</dbReference>
<evidence type="ECO:0000256" key="1">
    <source>
        <dbReference type="ARBA" id="ARBA00009865"/>
    </source>
</evidence>
<dbReference type="CDD" id="cd09001">
    <property type="entry name" value="GH43_FsAxh1-like"/>
    <property type="match status" value="1"/>
</dbReference>
<dbReference type="Pfam" id="PF17851">
    <property type="entry name" value="GH43_C2"/>
    <property type="match status" value="1"/>
</dbReference>
<name>A0A1N7MTD2_9BACT</name>
<dbReference type="SUPFAM" id="SSF75005">
    <property type="entry name" value="Arabinanase/levansucrase/invertase"/>
    <property type="match status" value="1"/>
</dbReference>
<feature type="active site" description="Proton acceptor" evidence="4">
    <location>
        <position position="38"/>
    </location>
</feature>
<dbReference type="EMBL" id="FTOP01000007">
    <property type="protein sequence ID" value="SIS89312.1"/>
    <property type="molecule type" value="Genomic_DNA"/>
</dbReference>
<evidence type="ECO:0000313" key="9">
    <source>
        <dbReference type="EMBL" id="SIS89312.1"/>
    </source>
</evidence>
<dbReference type="Gene3D" id="2.115.10.20">
    <property type="entry name" value="Glycosyl hydrolase domain, family 43"/>
    <property type="match status" value="1"/>
</dbReference>
<evidence type="ECO:0000259" key="8">
    <source>
        <dbReference type="Pfam" id="PF17851"/>
    </source>
</evidence>
<evidence type="ECO:0000256" key="5">
    <source>
        <dbReference type="PIRSR" id="PIRSR606710-2"/>
    </source>
</evidence>
<accession>A0A1N7MTD2</accession>
<feature type="chain" id="PRO_5013043305" evidence="7">
    <location>
        <begin position="27"/>
        <end position="522"/>
    </location>
</feature>
<dbReference type="InterPro" id="IPR013320">
    <property type="entry name" value="ConA-like_dom_sf"/>
</dbReference>
<dbReference type="InterPro" id="IPR041542">
    <property type="entry name" value="GH43_C2"/>
</dbReference>
<feature type="active site" description="Proton donor" evidence="4">
    <location>
        <position position="205"/>
    </location>
</feature>
<dbReference type="PANTHER" id="PTHR42812">
    <property type="entry name" value="BETA-XYLOSIDASE"/>
    <property type="match status" value="1"/>
</dbReference>
<dbReference type="RefSeq" id="WP_076500985.1">
    <property type="nucleotide sequence ID" value="NZ_FTOP01000007.1"/>
</dbReference>
<gene>
    <name evidence="9" type="ORF">SAMN05421761_107119</name>
</gene>
<dbReference type="STRING" id="529505.SAMN05421761_107119"/>
<feature type="domain" description="Beta-xylosidase C-terminal Concanavalin A-like" evidence="8">
    <location>
        <begin position="322"/>
        <end position="516"/>
    </location>
</feature>
<dbReference type="GO" id="GO:0005975">
    <property type="term" value="P:carbohydrate metabolic process"/>
    <property type="evidence" value="ECO:0007669"/>
    <property type="project" value="InterPro"/>
</dbReference>
<dbReference type="AlphaFoldDB" id="A0A1N7MTD2"/>
<evidence type="ECO:0000256" key="2">
    <source>
        <dbReference type="ARBA" id="ARBA00022801"/>
    </source>
</evidence>
<dbReference type="GO" id="GO:0004553">
    <property type="term" value="F:hydrolase activity, hydrolyzing O-glycosyl compounds"/>
    <property type="evidence" value="ECO:0007669"/>
    <property type="project" value="InterPro"/>
</dbReference>
<keyword evidence="2 6" id="KW-0378">Hydrolase</keyword>
<evidence type="ECO:0000256" key="3">
    <source>
        <dbReference type="ARBA" id="ARBA00023295"/>
    </source>
</evidence>